<dbReference type="InterPro" id="IPR029052">
    <property type="entry name" value="Metallo-depent_PP-like"/>
</dbReference>
<keyword evidence="2" id="KW-0547">Nucleotide-binding</keyword>
<reference evidence="6 7" key="1">
    <citation type="submission" date="2018-06" db="EMBL/GenBank/DDBJ databases">
        <title>Genomic Encyclopedia of Archaeal and Bacterial Type Strains, Phase II (KMG-II): from individual species to whole genera.</title>
        <authorList>
            <person name="Goeker M."/>
        </authorList>
    </citation>
    <scope>NUCLEOTIDE SEQUENCE [LARGE SCALE GENOMIC DNA]</scope>
    <source>
        <strain evidence="6 7">DSM 22009</strain>
    </source>
</reference>
<keyword evidence="7" id="KW-1185">Reference proteome</keyword>
<dbReference type="AlphaFoldDB" id="A0A2W7N357"/>
<protein>
    <submittedName>
        <fullName evidence="6">5'-nucleotidase</fullName>
    </submittedName>
</protein>
<accession>A0A2W7N357</accession>
<dbReference type="GO" id="GO:0016787">
    <property type="term" value="F:hydrolase activity"/>
    <property type="evidence" value="ECO:0007669"/>
    <property type="project" value="UniProtKB-KW"/>
</dbReference>
<dbReference type="SUPFAM" id="SSF55816">
    <property type="entry name" value="5'-nucleotidase (syn. UDP-sugar hydrolase), C-terminal domain"/>
    <property type="match status" value="1"/>
</dbReference>
<dbReference type="InterPro" id="IPR036907">
    <property type="entry name" value="5'-Nucleotdase_C_sf"/>
</dbReference>
<name>A0A2W7N357_9RHOB</name>
<evidence type="ECO:0000259" key="4">
    <source>
        <dbReference type="Pfam" id="PF00149"/>
    </source>
</evidence>
<dbReference type="InterPro" id="IPR006179">
    <property type="entry name" value="5_nucleotidase/apyrase"/>
</dbReference>
<evidence type="ECO:0000313" key="7">
    <source>
        <dbReference type="Proteomes" id="UP000248916"/>
    </source>
</evidence>
<sequence length="526" mass="57532">MVRTSKYRLIRNLTVFGMLAAGSTAVMAEERSLTILHTNDIHGRYAAFEVAPGNATSQTGDPGRDPEEFDRSGEIGGFSRLATKVRQVRERHDAENVLLVDAGDTFSDDLVGNETEGEAIITLMNAVGYNFMALGNHDFDYGLERTRELETFATFPMRAANILEDDQPVFGKPWQVFERAGMRIAVVGIGYHNTDQTSGASNIRGLFFTDGIAAVEDLLPEMQEASDIVVAISHQGTKADRLLASRVDGIDVIVGGHSHDRLQPPEKIEGTWIVQALADAAMLGELTLVVDEANRLRRVEGAVHLLWADEIEPDPEIASLVTDLAEPFADARDTILTESVDRIGRQYRSASPFDTLVGDILRDHTGADIAMMPGVGYGLSFGPGPVTRGALYTLLPHPAKLVTFEMRGEDIVAVLEQSATNQSPVDPQDTVGGLVQTSNLGWTVDLTRPVSARISDVTIEGRPIQMDEWYRVATNSGMANGLHRYDFSDIREKTVHEVSVTSVVEDELARRESITAPPTDHVKLIR</sequence>
<feature type="domain" description="Calcineurin-like phosphoesterase" evidence="4">
    <location>
        <begin position="34"/>
        <end position="260"/>
    </location>
</feature>
<keyword evidence="2" id="KW-0378">Hydrolase</keyword>
<dbReference type="PANTHER" id="PTHR11575">
    <property type="entry name" value="5'-NUCLEOTIDASE-RELATED"/>
    <property type="match status" value="1"/>
</dbReference>
<evidence type="ECO:0000313" key="6">
    <source>
        <dbReference type="EMBL" id="PZX12787.1"/>
    </source>
</evidence>
<dbReference type="GO" id="GO:0009166">
    <property type="term" value="P:nucleotide catabolic process"/>
    <property type="evidence" value="ECO:0007669"/>
    <property type="project" value="InterPro"/>
</dbReference>
<dbReference type="RefSeq" id="WP_111538545.1">
    <property type="nucleotide sequence ID" value="NZ_QKZL01000022.1"/>
</dbReference>
<dbReference type="Gene3D" id="3.60.21.10">
    <property type="match status" value="1"/>
</dbReference>
<comment type="similarity">
    <text evidence="2">Belongs to the 5'-nucleotidase family.</text>
</comment>
<dbReference type="InterPro" id="IPR004843">
    <property type="entry name" value="Calcineurin-like_PHP"/>
</dbReference>
<feature type="region of interest" description="Disordered" evidence="3">
    <location>
        <begin position="52"/>
        <end position="73"/>
    </location>
</feature>
<evidence type="ECO:0000256" key="1">
    <source>
        <dbReference type="ARBA" id="ARBA00022729"/>
    </source>
</evidence>
<dbReference type="PRINTS" id="PR01607">
    <property type="entry name" value="APYRASEFAMLY"/>
</dbReference>
<dbReference type="OrthoDB" id="9803927at2"/>
<organism evidence="6 7">
    <name type="scientific">Palleronia aestuarii</name>
    <dbReference type="NCBI Taxonomy" id="568105"/>
    <lineage>
        <taxon>Bacteria</taxon>
        <taxon>Pseudomonadati</taxon>
        <taxon>Pseudomonadota</taxon>
        <taxon>Alphaproteobacteria</taxon>
        <taxon>Rhodobacterales</taxon>
        <taxon>Roseobacteraceae</taxon>
        <taxon>Palleronia</taxon>
    </lineage>
</organism>
<feature type="compositionally biased region" description="Basic and acidic residues" evidence="3">
    <location>
        <begin position="62"/>
        <end position="73"/>
    </location>
</feature>
<feature type="domain" description="5'-Nucleotidase C-terminal" evidence="5">
    <location>
        <begin position="346"/>
        <end position="485"/>
    </location>
</feature>
<dbReference type="CDD" id="cd00845">
    <property type="entry name" value="MPP_UshA_N_like"/>
    <property type="match status" value="1"/>
</dbReference>
<dbReference type="InterPro" id="IPR008334">
    <property type="entry name" value="5'-Nucleotdase_C"/>
</dbReference>
<dbReference type="Pfam" id="PF00149">
    <property type="entry name" value="Metallophos"/>
    <property type="match status" value="1"/>
</dbReference>
<dbReference type="Gene3D" id="3.90.780.10">
    <property type="entry name" value="5'-Nucleotidase, C-terminal domain"/>
    <property type="match status" value="1"/>
</dbReference>
<feature type="chain" id="PRO_5015799712" evidence="2">
    <location>
        <begin position="29"/>
        <end position="526"/>
    </location>
</feature>
<dbReference type="PANTHER" id="PTHR11575:SF24">
    <property type="entry name" value="5'-NUCLEOTIDASE"/>
    <property type="match status" value="1"/>
</dbReference>
<evidence type="ECO:0000256" key="3">
    <source>
        <dbReference type="SAM" id="MobiDB-lite"/>
    </source>
</evidence>
<dbReference type="SUPFAM" id="SSF56300">
    <property type="entry name" value="Metallo-dependent phosphatases"/>
    <property type="match status" value="1"/>
</dbReference>
<evidence type="ECO:0000256" key="2">
    <source>
        <dbReference type="RuleBase" id="RU362119"/>
    </source>
</evidence>
<dbReference type="EMBL" id="QKZL01000022">
    <property type="protein sequence ID" value="PZX12787.1"/>
    <property type="molecule type" value="Genomic_DNA"/>
</dbReference>
<keyword evidence="1 2" id="KW-0732">Signal</keyword>
<proteinExistence type="inferred from homology"/>
<evidence type="ECO:0000259" key="5">
    <source>
        <dbReference type="Pfam" id="PF02872"/>
    </source>
</evidence>
<gene>
    <name evidence="6" type="ORF">LX81_03494</name>
</gene>
<feature type="signal peptide" evidence="2">
    <location>
        <begin position="1"/>
        <end position="28"/>
    </location>
</feature>
<dbReference type="GO" id="GO:0000166">
    <property type="term" value="F:nucleotide binding"/>
    <property type="evidence" value="ECO:0007669"/>
    <property type="project" value="UniProtKB-KW"/>
</dbReference>
<comment type="caution">
    <text evidence="6">The sequence shown here is derived from an EMBL/GenBank/DDBJ whole genome shotgun (WGS) entry which is preliminary data.</text>
</comment>
<dbReference type="Proteomes" id="UP000248916">
    <property type="component" value="Unassembled WGS sequence"/>
</dbReference>
<dbReference type="Pfam" id="PF02872">
    <property type="entry name" value="5_nucleotid_C"/>
    <property type="match status" value="1"/>
</dbReference>
<dbReference type="GO" id="GO:0030288">
    <property type="term" value="C:outer membrane-bounded periplasmic space"/>
    <property type="evidence" value="ECO:0007669"/>
    <property type="project" value="TreeGrafter"/>
</dbReference>